<dbReference type="Proteomes" id="UP001597197">
    <property type="component" value="Unassembled WGS sequence"/>
</dbReference>
<gene>
    <name evidence="1" type="ORF">ACFSDX_09605</name>
</gene>
<dbReference type="PANTHER" id="PTHR38009">
    <property type="entry name" value="CONSERVED HYPOTHETICAL PHAGE TAIL PROTEIN"/>
    <property type="match status" value="1"/>
</dbReference>
<evidence type="ECO:0000313" key="1">
    <source>
        <dbReference type="EMBL" id="MFD1872686.1"/>
    </source>
</evidence>
<accession>A0ABW4QSY4</accession>
<sequence length="154" mass="16977">MADDGSAQSQTVWPLPKFYFQVDGLGEGIGSAFHEVSGLDSETQAIEYRHGNSKVFSPIKMPGLQKVGNVTLKKGIFVKDNKFWAWYSTFKMNTIKRTTVVIKLLDESGSPTMTWTLNNAWPTKIQGTDLKADGNEAAIETIELAYESLVIANG</sequence>
<protein>
    <submittedName>
        <fullName evidence="1">Phage tail protein</fullName>
    </submittedName>
</protein>
<reference evidence="2" key="1">
    <citation type="journal article" date="2019" name="Int. J. Syst. Evol. Microbiol.">
        <title>The Global Catalogue of Microorganisms (GCM) 10K type strain sequencing project: providing services to taxonomists for standard genome sequencing and annotation.</title>
        <authorList>
            <consortium name="The Broad Institute Genomics Platform"/>
            <consortium name="The Broad Institute Genome Sequencing Center for Infectious Disease"/>
            <person name="Wu L."/>
            <person name="Ma J."/>
        </authorList>
    </citation>
    <scope>NUCLEOTIDE SEQUENCE [LARGE SCALE GENOMIC DNA]</scope>
    <source>
        <strain evidence="2">CGMCC 1.15795</strain>
    </source>
</reference>
<dbReference type="InterPro" id="IPR010667">
    <property type="entry name" value="Phage_T4_Gp19"/>
</dbReference>
<comment type="caution">
    <text evidence="1">The sequence shown here is derived from an EMBL/GenBank/DDBJ whole genome shotgun (WGS) entry which is preliminary data.</text>
</comment>
<dbReference type="PANTHER" id="PTHR38009:SF1">
    <property type="entry name" value="CONSERVED HYPOTHETICAL PHAGE TAIL PROTEIN"/>
    <property type="match status" value="1"/>
</dbReference>
<dbReference type="EMBL" id="JBHUFD010000003">
    <property type="protein sequence ID" value="MFD1872686.1"/>
    <property type="molecule type" value="Genomic_DNA"/>
</dbReference>
<dbReference type="NCBIfam" id="TIGR02241">
    <property type="entry name" value="conserved hypothetical phage tail region protein"/>
    <property type="match status" value="1"/>
</dbReference>
<organism evidence="1 2">
    <name type="scientific">Hymenobacter bucti</name>
    <dbReference type="NCBI Taxonomy" id="1844114"/>
    <lineage>
        <taxon>Bacteria</taxon>
        <taxon>Pseudomonadati</taxon>
        <taxon>Bacteroidota</taxon>
        <taxon>Cytophagia</taxon>
        <taxon>Cytophagales</taxon>
        <taxon>Hymenobacteraceae</taxon>
        <taxon>Hymenobacter</taxon>
    </lineage>
</organism>
<name>A0ABW4QSY4_9BACT</name>
<dbReference type="Pfam" id="PF06841">
    <property type="entry name" value="Phage_T4_gp19"/>
    <property type="match status" value="1"/>
</dbReference>
<evidence type="ECO:0000313" key="2">
    <source>
        <dbReference type="Proteomes" id="UP001597197"/>
    </source>
</evidence>
<keyword evidence="2" id="KW-1185">Reference proteome</keyword>
<dbReference type="InterPro" id="IPR011747">
    <property type="entry name" value="CHP02241"/>
</dbReference>
<proteinExistence type="predicted"/>
<dbReference type="RefSeq" id="WP_382313135.1">
    <property type="nucleotide sequence ID" value="NZ_JBHUFD010000003.1"/>
</dbReference>